<evidence type="ECO:0000259" key="1">
    <source>
        <dbReference type="Pfam" id="PF07992"/>
    </source>
</evidence>
<feature type="domain" description="FAD/NAD(P)-binding" evidence="1">
    <location>
        <begin position="7"/>
        <end position="304"/>
    </location>
</feature>
<dbReference type="PANTHER" id="PTHR10632">
    <property type="entry name" value="SULFIDE:QUINONE OXIDOREDUCTASE"/>
    <property type="match status" value="1"/>
</dbReference>
<dbReference type="PANTHER" id="PTHR10632:SF2">
    <property type="entry name" value="SULFIDE:QUINONE OXIDOREDUCTASE, MITOCHONDRIAL"/>
    <property type="match status" value="1"/>
</dbReference>
<dbReference type="Pfam" id="PF07992">
    <property type="entry name" value="Pyr_redox_2"/>
    <property type="match status" value="1"/>
</dbReference>
<dbReference type="InterPro" id="IPR015904">
    <property type="entry name" value="Sulphide_quinone_reductase"/>
</dbReference>
<dbReference type="RefSeq" id="WP_159232784.1">
    <property type="nucleotide sequence ID" value="NZ_CACSIP010000028.1"/>
</dbReference>
<protein>
    <submittedName>
        <fullName evidence="2">Sulfide-quinone reductase</fullName>
        <ecNumber evidence="2">1.8.5.4</ecNumber>
    </submittedName>
</protein>
<keyword evidence="3" id="KW-1185">Reference proteome</keyword>
<evidence type="ECO:0000313" key="2">
    <source>
        <dbReference type="EMBL" id="CAA0127041.1"/>
    </source>
</evidence>
<dbReference type="Proteomes" id="UP000430146">
    <property type="component" value="Unassembled WGS sequence"/>
</dbReference>
<dbReference type="GO" id="GO:0070224">
    <property type="term" value="F:sulfide:quinone oxidoreductase activity"/>
    <property type="evidence" value="ECO:0007669"/>
    <property type="project" value="UniProtKB-EC"/>
</dbReference>
<dbReference type="AlphaFoldDB" id="A0A5S9R3W3"/>
<dbReference type="GO" id="GO:0070221">
    <property type="term" value="P:sulfide oxidation, using sulfide:quinone oxidoreductase"/>
    <property type="evidence" value="ECO:0007669"/>
    <property type="project" value="TreeGrafter"/>
</dbReference>
<dbReference type="InterPro" id="IPR036188">
    <property type="entry name" value="FAD/NAD-bd_sf"/>
</dbReference>
<keyword evidence="2" id="KW-0560">Oxidoreductase</keyword>
<dbReference type="EMBL" id="CACSIP010000028">
    <property type="protein sequence ID" value="CAA0127041.1"/>
    <property type="molecule type" value="Genomic_DNA"/>
</dbReference>
<dbReference type="Gene3D" id="3.50.50.60">
    <property type="entry name" value="FAD/NAD(P)-binding domain"/>
    <property type="match status" value="2"/>
</dbReference>
<gene>
    <name evidence="2" type="ORF">AELLOGFF_05067</name>
</gene>
<dbReference type="InterPro" id="IPR023753">
    <property type="entry name" value="FAD/NAD-binding_dom"/>
</dbReference>
<dbReference type="GO" id="GO:0071949">
    <property type="term" value="F:FAD binding"/>
    <property type="evidence" value="ECO:0007669"/>
    <property type="project" value="TreeGrafter"/>
</dbReference>
<dbReference type="SUPFAM" id="SSF51905">
    <property type="entry name" value="FAD/NAD(P)-binding domain"/>
    <property type="match status" value="2"/>
</dbReference>
<name>A0A5S9R3W3_MYCVN</name>
<accession>A0A5S9R3W3</accession>
<proteinExistence type="predicted"/>
<reference evidence="2 3" key="1">
    <citation type="submission" date="2019-11" db="EMBL/GenBank/DDBJ databases">
        <authorList>
            <person name="Holert J."/>
        </authorList>
    </citation>
    <scope>NUCLEOTIDE SEQUENCE [LARGE SCALE GENOMIC DNA]</scope>
    <source>
        <strain evidence="2">BC8_1</strain>
    </source>
</reference>
<evidence type="ECO:0000313" key="3">
    <source>
        <dbReference type="Proteomes" id="UP000430146"/>
    </source>
</evidence>
<dbReference type="EC" id="1.8.5.4" evidence="2"/>
<dbReference type="OrthoDB" id="9802771at2"/>
<organism evidence="2 3">
    <name type="scientific">Mycolicibacterium vanbaalenii</name>
    <name type="common">Mycobacterium vanbaalenii</name>
    <dbReference type="NCBI Taxonomy" id="110539"/>
    <lineage>
        <taxon>Bacteria</taxon>
        <taxon>Bacillati</taxon>
        <taxon>Actinomycetota</taxon>
        <taxon>Actinomycetes</taxon>
        <taxon>Mycobacteriales</taxon>
        <taxon>Mycobacteriaceae</taxon>
        <taxon>Mycolicibacterium</taxon>
    </lineage>
</organism>
<sequence length="399" mass="42993">MITAKHRVVIVGGGTAGITVAARLQRKGHDDVAVIEPSDTHYYQPLWTLVGGGQAKASTTARPEASVMPKGARWIQNAATAVDPDNNTVSCADGAKYEYDVLVVCPGIQLDWSRTEGLQESLGKDGVSSNYRFDLAPRTWEYIRGMRSGSAVFMMPSGPIKCAGAPQKIAYLASDYWRSQGVLKDIDVHLVVPTPRLFGIPAIADNLDDVAADYGITVHTNAEVTSVDAAAHKVGVTSVAAGGTDTMLSYDVLHAVPRQSAPDWIKSSPLSTGDAGGYVEIDKHTMQHARYPNVFSLGDAGSSPNSKTGAAIRKQAPVVVDNIESYLDGRPLGASYNGYGSCPIVTSSHSMLLAEFDYDLNLTPSIPLIDPTKPHRSYWYLKKYGLPFMYWNLMLKGRA</sequence>